<gene>
    <name evidence="5" type="ORF">GW7_10765</name>
</gene>
<dbReference type="InterPro" id="IPR041658">
    <property type="entry name" value="AAA_lid_11"/>
</dbReference>
<dbReference type="InterPro" id="IPR042219">
    <property type="entry name" value="AAA_lid_11_sf"/>
</dbReference>
<dbReference type="Gene3D" id="3.40.50.300">
    <property type="entry name" value="P-loop containing nucleotide triphosphate hydrolases"/>
    <property type="match status" value="1"/>
</dbReference>
<dbReference type="STRING" id="10181.G5AMI3"/>
<feature type="signal peptide" evidence="3">
    <location>
        <begin position="1"/>
        <end position="18"/>
    </location>
</feature>
<dbReference type="GO" id="GO:0045505">
    <property type="term" value="F:dynein intermediate chain binding"/>
    <property type="evidence" value="ECO:0007669"/>
    <property type="project" value="InterPro"/>
</dbReference>
<dbReference type="GO" id="GO:0008569">
    <property type="term" value="F:minus-end-directed microtubule motor activity"/>
    <property type="evidence" value="ECO:0007669"/>
    <property type="project" value="InterPro"/>
</dbReference>
<dbReference type="SUPFAM" id="SSF50044">
    <property type="entry name" value="SH3-domain"/>
    <property type="match status" value="1"/>
</dbReference>
<dbReference type="GO" id="GO:0030286">
    <property type="term" value="C:dynein complex"/>
    <property type="evidence" value="ECO:0007669"/>
    <property type="project" value="InterPro"/>
</dbReference>
<keyword evidence="1 2" id="KW-0728">SH3 domain</keyword>
<dbReference type="Gene3D" id="2.30.30.40">
    <property type="entry name" value="SH3 Domains"/>
    <property type="match status" value="1"/>
</dbReference>
<dbReference type="FunFam" id="1.10.8.720:FF:000002">
    <property type="entry name" value="Dynein heavy chain 9, axonemal"/>
    <property type="match status" value="1"/>
</dbReference>
<dbReference type="InterPro" id="IPR004273">
    <property type="entry name" value="Dynein_heavy_D6_P-loop"/>
</dbReference>
<dbReference type="InterPro" id="IPR043160">
    <property type="entry name" value="Dynein_C_barrel"/>
</dbReference>
<feature type="domain" description="SH3" evidence="4">
    <location>
        <begin position="39"/>
        <end position="110"/>
    </location>
</feature>
<evidence type="ECO:0000256" key="1">
    <source>
        <dbReference type="ARBA" id="ARBA00022443"/>
    </source>
</evidence>
<dbReference type="PROSITE" id="PS50002">
    <property type="entry name" value="SH3"/>
    <property type="match status" value="1"/>
</dbReference>
<dbReference type="Gene3D" id="1.10.8.720">
    <property type="entry name" value="Region D6 of dynein motor"/>
    <property type="match status" value="1"/>
</dbReference>
<evidence type="ECO:0000259" key="4">
    <source>
        <dbReference type="PROSITE" id="PS50002"/>
    </source>
</evidence>
<dbReference type="InterPro" id="IPR001452">
    <property type="entry name" value="SH3_domain"/>
</dbReference>
<dbReference type="Pfam" id="PF03028">
    <property type="entry name" value="Dynein_heavy"/>
    <property type="match status" value="1"/>
</dbReference>
<dbReference type="FunFam" id="3.10.490.20:FF:000002">
    <property type="entry name" value="Dynein axonemal heavy chain 17"/>
    <property type="match status" value="1"/>
</dbReference>
<dbReference type="InterPro" id="IPR041228">
    <property type="entry name" value="Dynein_C"/>
</dbReference>
<dbReference type="PANTHER" id="PTHR46961">
    <property type="entry name" value="DYNEIN HEAVY CHAIN 1, AXONEMAL-LIKE PROTEIN"/>
    <property type="match status" value="1"/>
</dbReference>
<evidence type="ECO:0000313" key="5">
    <source>
        <dbReference type="EMBL" id="EHA98243.1"/>
    </source>
</evidence>
<reference evidence="5 6" key="1">
    <citation type="journal article" date="2011" name="Nature">
        <title>Genome sequencing reveals insights into physiology and longevity of the naked mole rat.</title>
        <authorList>
            <person name="Kim E.B."/>
            <person name="Fang X."/>
            <person name="Fushan A.A."/>
            <person name="Huang Z."/>
            <person name="Lobanov A.V."/>
            <person name="Han L."/>
            <person name="Marino S.M."/>
            <person name="Sun X."/>
            <person name="Turanov A.A."/>
            <person name="Yang P."/>
            <person name="Yim S.H."/>
            <person name="Zhao X."/>
            <person name="Kasaikina M.V."/>
            <person name="Stoletzki N."/>
            <person name="Peng C."/>
            <person name="Polak P."/>
            <person name="Xiong Z."/>
            <person name="Kiezun A."/>
            <person name="Zhu Y."/>
            <person name="Chen Y."/>
            <person name="Kryukov G.V."/>
            <person name="Zhang Q."/>
            <person name="Peshkin L."/>
            <person name="Yang L."/>
            <person name="Bronson R.T."/>
            <person name="Buffenstein R."/>
            <person name="Wang B."/>
            <person name="Han C."/>
            <person name="Li Q."/>
            <person name="Chen L."/>
            <person name="Zhao W."/>
            <person name="Sunyaev S.R."/>
            <person name="Park T.J."/>
            <person name="Zhang G."/>
            <person name="Wang J."/>
            <person name="Gladyshev V.N."/>
        </authorList>
    </citation>
    <scope>NUCLEOTIDE SEQUENCE [LARGE SCALE GENOMIC DNA]</scope>
</reference>
<name>G5AMI3_HETGA</name>
<keyword evidence="3" id="KW-0732">Signal</keyword>
<dbReference type="EMBL" id="JH165999">
    <property type="protein sequence ID" value="EHA98243.1"/>
    <property type="molecule type" value="Genomic_DNA"/>
</dbReference>
<dbReference type="PANTHER" id="PTHR46961:SF14">
    <property type="entry name" value="DYNEIN HEAVY CHAIN 11, AXONEMAL"/>
    <property type="match status" value="1"/>
</dbReference>
<organism evidence="5 6">
    <name type="scientific">Heterocephalus glaber</name>
    <name type="common">Naked mole rat</name>
    <dbReference type="NCBI Taxonomy" id="10181"/>
    <lineage>
        <taxon>Eukaryota</taxon>
        <taxon>Metazoa</taxon>
        <taxon>Chordata</taxon>
        <taxon>Craniata</taxon>
        <taxon>Vertebrata</taxon>
        <taxon>Euteleostomi</taxon>
        <taxon>Mammalia</taxon>
        <taxon>Eutheria</taxon>
        <taxon>Euarchontoglires</taxon>
        <taxon>Glires</taxon>
        <taxon>Rodentia</taxon>
        <taxon>Hystricomorpha</taxon>
        <taxon>Bathyergidae</taxon>
        <taxon>Heterocephalus</taxon>
    </lineage>
</organism>
<evidence type="ECO:0000256" key="3">
    <source>
        <dbReference type="SAM" id="SignalP"/>
    </source>
</evidence>
<dbReference type="GO" id="GO:0007018">
    <property type="term" value="P:microtubule-based movement"/>
    <property type="evidence" value="ECO:0007669"/>
    <property type="project" value="InterPro"/>
</dbReference>
<protein>
    <submittedName>
        <fullName evidence="5">Dynein heavy chain 11, axonemal</fullName>
    </submittedName>
</protein>
<dbReference type="InterPro" id="IPR026983">
    <property type="entry name" value="DHC"/>
</dbReference>
<dbReference type="InterPro" id="IPR027417">
    <property type="entry name" value="P-loop_NTPase"/>
</dbReference>
<proteinExistence type="predicted"/>
<dbReference type="Gene3D" id="3.10.490.20">
    <property type="match status" value="1"/>
</dbReference>
<dbReference type="Pfam" id="PF18198">
    <property type="entry name" value="AAA_lid_11"/>
    <property type="match status" value="1"/>
</dbReference>
<sequence>MARILLLFLPGLVAVCAGHGVFMDRLASKKLCADDECVYTISLARAQEDYNAPDCRFINVKKGQQIYVYSKLVKENEAGEFWAGSVYGDHQTEMGIVGYFPSSLVKEQRVYQEATKEVLTTAVALMEEFQGLDRDIEGSAKQWRKWVESECPEKEKLPQEWKKKNLIQKLIILRAVRPDRMTYALRNFVEEKLGAKYVERTRLDLGKALEESSPATPVFFILSPGVDALKDLEMLGKRLGFTIDSGKFYNVSLGQGQEKVAETALEKASRRGHWVILQNVHLVAKWLGTLEKLLEGFSQGSHEDFRVFMSAESAPTPDEHIIPQGLLENSIKITNEPPTGMLANLHAALYNFNQDTLEICTKEQEFKSILFSLCYFHACVAGRLRFGSQGWSRSYPFNPGDLTICANVLYNYLEANPNVPWEDLRYLFGEIMYGGHITDVWDRRLCQVYLEEFMNPSLIEDELMLAPGFAAPPYLDYSGYHQYIEEMLPPESPALLVLEDIHFTKKHFYFFSYLRLTRFNDLLLRCRELDTWTQDLVLPAVVWLSGFFNPQSFLTAIMQSMARKNEWPLDRMCLTVDVTKKVKEDYSHPPREGAYLHGLSMEGARWDIQSGTIVQARLKELTSTMPVIFAKAIPMDRQETRQTYECPVYKNKMRGSTYIWTFRLKSKEKTAKWVLAGVALLLEA</sequence>
<dbReference type="InParanoid" id="G5AMI3"/>
<feature type="chain" id="PRO_5003473525" evidence="3">
    <location>
        <begin position="19"/>
        <end position="684"/>
    </location>
</feature>
<dbReference type="Pfam" id="PF18199">
    <property type="entry name" value="Dynein_C"/>
    <property type="match status" value="1"/>
</dbReference>
<dbReference type="AlphaFoldDB" id="G5AMI3"/>
<dbReference type="GO" id="GO:0051959">
    <property type="term" value="F:dynein light intermediate chain binding"/>
    <property type="evidence" value="ECO:0007669"/>
    <property type="project" value="InterPro"/>
</dbReference>
<dbReference type="CDD" id="cd11891">
    <property type="entry name" value="MIAL"/>
    <property type="match status" value="1"/>
</dbReference>
<dbReference type="Pfam" id="PF07653">
    <property type="entry name" value="SH3_2"/>
    <property type="match status" value="1"/>
</dbReference>
<evidence type="ECO:0000256" key="2">
    <source>
        <dbReference type="PROSITE-ProRule" id="PRU00192"/>
    </source>
</evidence>
<dbReference type="SMART" id="SM00326">
    <property type="entry name" value="SH3"/>
    <property type="match status" value="1"/>
</dbReference>
<dbReference type="InterPro" id="IPR036028">
    <property type="entry name" value="SH3-like_dom_sf"/>
</dbReference>
<dbReference type="Proteomes" id="UP000006813">
    <property type="component" value="Unassembled WGS sequence"/>
</dbReference>
<accession>G5AMI3</accession>
<dbReference type="InterPro" id="IPR035554">
    <property type="entry name" value="Otoraplin_SH3"/>
</dbReference>
<dbReference type="FunFam" id="3.40.50.300:FF:000411">
    <property type="entry name" value="dynein heavy chain 17, axonemal"/>
    <property type="match status" value="1"/>
</dbReference>
<evidence type="ECO:0000313" key="6">
    <source>
        <dbReference type="Proteomes" id="UP000006813"/>
    </source>
</evidence>